<evidence type="ECO:0000313" key="2">
    <source>
        <dbReference type="EMBL" id="KAK9770557.1"/>
    </source>
</evidence>
<proteinExistence type="predicted"/>
<gene>
    <name evidence="2" type="ORF">SCAR479_12728</name>
</gene>
<keyword evidence="3" id="KW-1185">Reference proteome</keyword>
<evidence type="ECO:0000313" key="3">
    <source>
        <dbReference type="Proteomes" id="UP001465668"/>
    </source>
</evidence>
<sequence length="228" mass="25324">MRDRMNLIGQPGKPAVNAETAQDNAQDPWAQTGCADDEWNQPGSAEQGQDESTEKKRPDHTPVEDDIEVVNDQELALLPDRKTPNITFTVYLAVCQAHQEGELQRGAKKRGSTTLGATPLAYLKVTAKALATVCWQSQRAGETPNTVDQQVLSRPAINDPLSFGELPGHSLSYQVWLDWTWGVEPIFHIEVYHNILLAGSSAQKMYFGHINLWFTDMTTVKVDELTPP</sequence>
<reference evidence="2 3" key="1">
    <citation type="submission" date="2024-02" db="EMBL/GenBank/DDBJ databases">
        <title>First draft genome assembly of two strains of Seiridium cardinale.</title>
        <authorList>
            <person name="Emiliani G."/>
            <person name="Scali E."/>
        </authorList>
    </citation>
    <scope>NUCLEOTIDE SEQUENCE [LARGE SCALE GENOMIC DNA]</scope>
    <source>
        <strain evidence="2 3">BM-138-000479</strain>
    </source>
</reference>
<dbReference type="EMBL" id="JARVKM010000090">
    <property type="protein sequence ID" value="KAK9770557.1"/>
    <property type="molecule type" value="Genomic_DNA"/>
</dbReference>
<name>A0ABR2XA52_9PEZI</name>
<accession>A0ABR2XA52</accession>
<protein>
    <submittedName>
        <fullName evidence="2">Uncharacterized protein</fullName>
    </submittedName>
</protein>
<feature type="compositionally biased region" description="Basic and acidic residues" evidence="1">
    <location>
        <begin position="52"/>
        <end position="63"/>
    </location>
</feature>
<feature type="region of interest" description="Disordered" evidence="1">
    <location>
        <begin position="1"/>
        <end position="66"/>
    </location>
</feature>
<dbReference type="Proteomes" id="UP001465668">
    <property type="component" value="Unassembled WGS sequence"/>
</dbReference>
<organism evidence="2 3">
    <name type="scientific">Seiridium cardinale</name>
    <dbReference type="NCBI Taxonomy" id="138064"/>
    <lineage>
        <taxon>Eukaryota</taxon>
        <taxon>Fungi</taxon>
        <taxon>Dikarya</taxon>
        <taxon>Ascomycota</taxon>
        <taxon>Pezizomycotina</taxon>
        <taxon>Sordariomycetes</taxon>
        <taxon>Xylariomycetidae</taxon>
        <taxon>Amphisphaeriales</taxon>
        <taxon>Sporocadaceae</taxon>
        <taxon>Seiridium</taxon>
    </lineage>
</organism>
<comment type="caution">
    <text evidence="2">The sequence shown here is derived from an EMBL/GenBank/DDBJ whole genome shotgun (WGS) entry which is preliminary data.</text>
</comment>
<evidence type="ECO:0000256" key="1">
    <source>
        <dbReference type="SAM" id="MobiDB-lite"/>
    </source>
</evidence>